<feature type="region of interest" description="Disordered" evidence="1">
    <location>
        <begin position="254"/>
        <end position="283"/>
    </location>
</feature>
<reference evidence="2 3" key="1">
    <citation type="journal article" date="2019" name="Sci. Rep.">
        <title>Comparative genomics of chytrid fungi reveal insights into the obligate biotrophic and pathogenic lifestyle of Synchytrium endobioticum.</title>
        <authorList>
            <person name="van de Vossenberg B.T.L.H."/>
            <person name="Warris S."/>
            <person name="Nguyen H.D.T."/>
            <person name="van Gent-Pelzer M.P.E."/>
            <person name="Joly D.L."/>
            <person name="van de Geest H.C."/>
            <person name="Bonants P.J.M."/>
            <person name="Smith D.S."/>
            <person name="Levesque C.A."/>
            <person name="van der Lee T.A.J."/>
        </authorList>
    </citation>
    <scope>NUCLEOTIDE SEQUENCE [LARGE SCALE GENOMIC DNA]</scope>
    <source>
        <strain evidence="2 3">LEV6574</strain>
    </source>
</reference>
<name>A0A507D8U0_9FUNG</name>
<sequence length="573" mass="62238">MVLSSSIISCLPIPQTVDRDSINPSNHSTGVSLSGATTSLASVAHVWREPPPDLESPQGVKRYTTWLKKGIDNIEKVLEILEAAVAQKLDTTVIIRTLNVMLDETSLSGLPHQFLPRFSPYMSSRAASVTSEQYVLLQKSFYELLRIRAVAYKRLPELEIARLYDDFARSPSYDIQKSLDFSMSIMKAHDRLKAAERRLYLVNIISQILPLEIFSTPQSTVPPVQNTLSACAEPRAVAVNPVIPAASAVLAGSRKRKLSNARGKTTPGPSRFAGEASPQKSPNEIAFNDVDTQGHERARLTPTDTNFHTISATSPGCIYSTVMTVSSLEHEQDTNLGQVPTDQVSCTPFLSPEPSTVNAAASVGIQTEEYSRRSGKEPAISPECGSVGDWISRAFAADGDSQLTGTSSEMGHILPDELLEDDDCSAMSAFSPTASVVDADIYDSFGFFEDPPSMSANPPSPFTLKPFDPDTLFLSADDTENVDGSVDESLAYHNLHHSVLNNQGVTDIIGAYTRPTQVRSKNDLSRSSHHSYPASADPCMIQNYFARPPNRPSGVLSVAAHNRRLESAPSSSH</sequence>
<dbReference type="Proteomes" id="UP000320475">
    <property type="component" value="Unassembled WGS sequence"/>
</dbReference>
<evidence type="ECO:0000313" key="2">
    <source>
        <dbReference type="EMBL" id="TPX47270.1"/>
    </source>
</evidence>
<evidence type="ECO:0000313" key="3">
    <source>
        <dbReference type="Proteomes" id="UP000320475"/>
    </source>
</evidence>
<protein>
    <submittedName>
        <fullName evidence="2">Uncharacterized protein</fullName>
    </submittedName>
</protein>
<comment type="caution">
    <text evidence="2">The sequence shown here is derived from an EMBL/GenBank/DDBJ whole genome shotgun (WGS) entry which is preliminary data.</text>
</comment>
<dbReference type="AlphaFoldDB" id="A0A507D8U0"/>
<accession>A0A507D8U0</accession>
<proteinExistence type="predicted"/>
<gene>
    <name evidence="2" type="ORF">SeLEV6574_g02748</name>
</gene>
<dbReference type="VEuPathDB" id="FungiDB:SeMB42_g01173"/>
<evidence type="ECO:0000256" key="1">
    <source>
        <dbReference type="SAM" id="MobiDB-lite"/>
    </source>
</evidence>
<dbReference type="EMBL" id="QEAM01000081">
    <property type="protein sequence ID" value="TPX47270.1"/>
    <property type="molecule type" value="Genomic_DNA"/>
</dbReference>
<organism evidence="2 3">
    <name type="scientific">Synchytrium endobioticum</name>
    <dbReference type="NCBI Taxonomy" id="286115"/>
    <lineage>
        <taxon>Eukaryota</taxon>
        <taxon>Fungi</taxon>
        <taxon>Fungi incertae sedis</taxon>
        <taxon>Chytridiomycota</taxon>
        <taxon>Chytridiomycota incertae sedis</taxon>
        <taxon>Chytridiomycetes</taxon>
        <taxon>Synchytriales</taxon>
        <taxon>Synchytriaceae</taxon>
        <taxon>Synchytrium</taxon>
    </lineage>
</organism>